<keyword evidence="1" id="KW-1133">Transmembrane helix</keyword>
<sequence length="551" mass="63492">MQTISSSYYRTLDFIFGDRQCLEWKTHLQSPVCRAILRRKYFLSHSKLSLTWAVCYFTISTLLFLGLKTGYILNVFGNYSKTAWYLTILTCFVTSLNAFIASVLYLWSMFCKPMPISPVQQKLFGISDKDPGFEVKKTNESATEVIEQKRLNFSSWRDSFECSNSSMMSVTPINYSYNSWGSNSSGSSSLDTTSSSWNFQRASSPMGFCSTPKSPNEATSIRRLSYTDFDSPYDRPIRNMKQLKEFLKTHEEEDRKIKSLSFDESKPYMSKMLPVDSSPMAMLGKCRYQRSYRMPHSETNEEDSSEGHCSDNLLQKLKINDKMITLWCEKIRKWICQTILVKLVKEIDDINSTLTEIGLPEFHIGKVSQYALHHFATTKVQHLPTLPTILPYIDAFSNQEYLVKRLRDLARGGCMGDFKWNSGGLYADKQWCDDLPTDSTLIIHFMCCYFDAHLPPDPHFPEGKPFTSKYFKKVPEKVVLSKDLTYIYQSNLNPPHFKVVIGEDLFNLQKGRNNLFCALVIFLHYMKTKESGMLGRVNLGPSGMNMLWIIE</sequence>
<accession>A0AAV6VNM2</accession>
<gene>
    <name evidence="2" type="ORF">JTE90_001614</name>
</gene>
<evidence type="ECO:0008006" key="4">
    <source>
        <dbReference type="Google" id="ProtNLM"/>
    </source>
</evidence>
<protein>
    <recommendedName>
        <fullName evidence="4">Transmembrane protein 209</fullName>
    </recommendedName>
</protein>
<dbReference type="GO" id="GO:0016020">
    <property type="term" value="C:membrane"/>
    <property type="evidence" value="ECO:0007669"/>
    <property type="project" value="TreeGrafter"/>
</dbReference>
<keyword evidence="1" id="KW-0472">Membrane</keyword>
<proteinExistence type="predicted"/>
<feature type="transmembrane region" description="Helical" evidence="1">
    <location>
        <begin position="48"/>
        <end position="71"/>
    </location>
</feature>
<evidence type="ECO:0000256" key="1">
    <source>
        <dbReference type="SAM" id="Phobius"/>
    </source>
</evidence>
<evidence type="ECO:0000313" key="3">
    <source>
        <dbReference type="Proteomes" id="UP000827092"/>
    </source>
</evidence>
<dbReference type="AlphaFoldDB" id="A0AAV6VNM2"/>
<evidence type="ECO:0000313" key="2">
    <source>
        <dbReference type="EMBL" id="KAG8197690.1"/>
    </source>
</evidence>
<reference evidence="2 3" key="1">
    <citation type="journal article" date="2022" name="Nat. Ecol. Evol.">
        <title>A masculinizing supergene underlies an exaggerated male reproductive morph in a spider.</title>
        <authorList>
            <person name="Hendrickx F."/>
            <person name="De Corte Z."/>
            <person name="Sonet G."/>
            <person name="Van Belleghem S.M."/>
            <person name="Kostlbacher S."/>
            <person name="Vangestel C."/>
        </authorList>
    </citation>
    <scope>NUCLEOTIDE SEQUENCE [LARGE SCALE GENOMIC DNA]</scope>
    <source>
        <strain evidence="2">W744_W776</strain>
    </source>
</reference>
<keyword evidence="3" id="KW-1185">Reference proteome</keyword>
<dbReference type="InterPro" id="IPR019176">
    <property type="entry name" value="Cytochrome_B561-rel"/>
</dbReference>
<dbReference type="EMBL" id="JAFNEN010000052">
    <property type="protein sequence ID" value="KAG8197690.1"/>
    <property type="molecule type" value="Genomic_DNA"/>
</dbReference>
<dbReference type="Proteomes" id="UP000827092">
    <property type="component" value="Unassembled WGS sequence"/>
</dbReference>
<feature type="transmembrane region" description="Helical" evidence="1">
    <location>
        <begin position="83"/>
        <end position="107"/>
    </location>
</feature>
<name>A0AAV6VNM2_9ARAC</name>
<organism evidence="2 3">
    <name type="scientific">Oedothorax gibbosus</name>
    <dbReference type="NCBI Taxonomy" id="931172"/>
    <lineage>
        <taxon>Eukaryota</taxon>
        <taxon>Metazoa</taxon>
        <taxon>Ecdysozoa</taxon>
        <taxon>Arthropoda</taxon>
        <taxon>Chelicerata</taxon>
        <taxon>Arachnida</taxon>
        <taxon>Araneae</taxon>
        <taxon>Araneomorphae</taxon>
        <taxon>Entelegynae</taxon>
        <taxon>Araneoidea</taxon>
        <taxon>Linyphiidae</taxon>
        <taxon>Erigoninae</taxon>
        <taxon>Oedothorax</taxon>
    </lineage>
</organism>
<dbReference type="PANTHER" id="PTHR21780:SF0">
    <property type="entry name" value="TRANSMEMBRANE PROTEIN 209"/>
    <property type="match status" value="1"/>
</dbReference>
<comment type="caution">
    <text evidence="2">The sequence shown here is derived from an EMBL/GenBank/DDBJ whole genome shotgun (WGS) entry which is preliminary data.</text>
</comment>
<keyword evidence="1" id="KW-0812">Transmembrane</keyword>
<dbReference type="PANTHER" id="PTHR21780">
    <property type="entry name" value="TRANSMEMBRANE PROTEIN 209"/>
    <property type="match status" value="1"/>
</dbReference>
<dbReference type="Pfam" id="PF09786">
    <property type="entry name" value="CytochromB561_N"/>
    <property type="match status" value="1"/>
</dbReference>